<dbReference type="Proteomes" id="UP001278500">
    <property type="component" value="Unassembled WGS sequence"/>
</dbReference>
<reference evidence="1" key="2">
    <citation type="submission" date="2023-06" db="EMBL/GenBank/DDBJ databases">
        <authorList>
            <consortium name="Lawrence Berkeley National Laboratory"/>
            <person name="Haridas S."/>
            <person name="Hensen N."/>
            <person name="Bonometti L."/>
            <person name="Westerberg I."/>
            <person name="Brannstrom I.O."/>
            <person name="Guillou S."/>
            <person name="Cros-Aarteil S."/>
            <person name="Calhoun S."/>
            <person name="Kuo A."/>
            <person name="Mondo S."/>
            <person name="Pangilinan J."/>
            <person name="Riley R."/>
            <person name="Labutti K."/>
            <person name="Andreopoulos B."/>
            <person name="Lipzen A."/>
            <person name="Chen C."/>
            <person name="Yanf M."/>
            <person name="Daum C."/>
            <person name="Ng V."/>
            <person name="Clum A."/>
            <person name="Steindorff A."/>
            <person name="Ohm R."/>
            <person name="Martin F."/>
            <person name="Silar P."/>
            <person name="Natvig D."/>
            <person name="Lalanne C."/>
            <person name="Gautier V."/>
            <person name="Ament-Velasquez S.L."/>
            <person name="Kruys A."/>
            <person name="Hutchinson M.I."/>
            <person name="Powell A.J."/>
            <person name="Barry K."/>
            <person name="Miller A.N."/>
            <person name="Grigoriev I.V."/>
            <person name="Debuchy R."/>
            <person name="Gladieux P."/>
            <person name="Thoren M.H."/>
            <person name="Johannesson H."/>
        </authorList>
    </citation>
    <scope>NUCLEOTIDE SEQUENCE</scope>
    <source>
        <strain evidence="1">CBS 560.94</strain>
    </source>
</reference>
<reference evidence="1" key="1">
    <citation type="journal article" date="2023" name="Mol. Phylogenet. Evol.">
        <title>Genome-scale phylogeny and comparative genomics of the fungal order Sordariales.</title>
        <authorList>
            <person name="Hensen N."/>
            <person name="Bonometti L."/>
            <person name="Westerberg I."/>
            <person name="Brannstrom I.O."/>
            <person name="Guillou S."/>
            <person name="Cros-Aarteil S."/>
            <person name="Calhoun S."/>
            <person name="Haridas S."/>
            <person name="Kuo A."/>
            <person name="Mondo S."/>
            <person name="Pangilinan J."/>
            <person name="Riley R."/>
            <person name="LaButti K."/>
            <person name="Andreopoulos B."/>
            <person name="Lipzen A."/>
            <person name="Chen C."/>
            <person name="Yan M."/>
            <person name="Daum C."/>
            <person name="Ng V."/>
            <person name="Clum A."/>
            <person name="Steindorff A."/>
            <person name="Ohm R.A."/>
            <person name="Martin F."/>
            <person name="Silar P."/>
            <person name="Natvig D.O."/>
            <person name="Lalanne C."/>
            <person name="Gautier V."/>
            <person name="Ament-Velasquez S.L."/>
            <person name="Kruys A."/>
            <person name="Hutchinson M.I."/>
            <person name="Powell A.J."/>
            <person name="Barry K."/>
            <person name="Miller A.N."/>
            <person name="Grigoriev I.V."/>
            <person name="Debuchy R."/>
            <person name="Gladieux P."/>
            <person name="Hiltunen Thoren M."/>
            <person name="Johannesson H."/>
        </authorList>
    </citation>
    <scope>NUCLEOTIDE SEQUENCE</scope>
    <source>
        <strain evidence="1">CBS 560.94</strain>
    </source>
</reference>
<protein>
    <submittedName>
        <fullName evidence="1">Uncharacterized protein</fullName>
    </submittedName>
</protein>
<keyword evidence="2" id="KW-1185">Reference proteome</keyword>
<comment type="caution">
    <text evidence="1">The sequence shown here is derived from an EMBL/GenBank/DDBJ whole genome shotgun (WGS) entry which is preliminary data.</text>
</comment>
<dbReference type="AlphaFoldDB" id="A0AAE0J0Y4"/>
<evidence type="ECO:0000313" key="2">
    <source>
        <dbReference type="Proteomes" id="UP001278500"/>
    </source>
</evidence>
<name>A0AAE0J0Y4_9PEZI</name>
<evidence type="ECO:0000313" key="1">
    <source>
        <dbReference type="EMBL" id="KAK3334918.1"/>
    </source>
</evidence>
<gene>
    <name evidence="1" type="ORF">B0H65DRAFT_480367</name>
</gene>
<dbReference type="GeneID" id="87864726"/>
<organism evidence="1 2">
    <name type="scientific">Neurospora tetraspora</name>
    <dbReference type="NCBI Taxonomy" id="94610"/>
    <lineage>
        <taxon>Eukaryota</taxon>
        <taxon>Fungi</taxon>
        <taxon>Dikarya</taxon>
        <taxon>Ascomycota</taxon>
        <taxon>Pezizomycotina</taxon>
        <taxon>Sordariomycetes</taxon>
        <taxon>Sordariomycetidae</taxon>
        <taxon>Sordariales</taxon>
        <taxon>Sordariaceae</taxon>
        <taxon>Neurospora</taxon>
    </lineage>
</organism>
<sequence length="92" mass="10257">MLLRPLPLPTVAAMSCPHVNALRCPVPVTVKQCVSMCFCQKQAGAGRHVIAAVAASWPSMSCIWHPRHVRPWHYGVEHVNDVQFFCSSDRFS</sequence>
<proteinExistence type="predicted"/>
<dbReference type="EMBL" id="JAUEPP010000009">
    <property type="protein sequence ID" value="KAK3334918.1"/>
    <property type="molecule type" value="Genomic_DNA"/>
</dbReference>
<accession>A0AAE0J0Y4</accession>
<dbReference type="RefSeq" id="XP_062677084.1">
    <property type="nucleotide sequence ID" value="XM_062827572.1"/>
</dbReference>
<dbReference type="PROSITE" id="PS51257">
    <property type="entry name" value="PROKAR_LIPOPROTEIN"/>
    <property type="match status" value="1"/>
</dbReference>